<sequence length="31" mass="3477">MAAYERAERDGVLSLDDGDVVWHWPEDGESA</sequence>
<dbReference type="PATRIC" id="fig|469382.19.peg.3855"/>
<evidence type="ECO:0000313" key="2">
    <source>
        <dbReference type="Proteomes" id="UP000011585"/>
    </source>
</evidence>
<evidence type="ECO:0000313" key="1">
    <source>
        <dbReference type="EMBL" id="ELY23043.1"/>
    </source>
</evidence>
<organism evidence="1 2">
    <name type="scientific">Halogeometricum borinquense (strain ATCC 700274 / DSM 11551 / JCM 10706 / KCTC 4070 / PR3)</name>
    <dbReference type="NCBI Taxonomy" id="469382"/>
    <lineage>
        <taxon>Archaea</taxon>
        <taxon>Methanobacteriati</taxon>
        <taxon>Methanobacteriota</taxon>
        <taxon>Stenosarchaea group</taxon>
        <taxon>Halobacteria</taxon>
        <taxon>Halobacteriales</taxon>
        <taxon>Haloferacaceae</taxon>
        <taxon>Halogeometricum</taxon>
    </lineage>
</organism>
<protein>
    <submittedName>
        <fullName evidence="1">Uncharacterized protein</fullName>
    </submittedName>
</protein>
<comment type="caution">
    <text evidence="1">The sequence shown here is derived from an EMBL/GenBank/DDBJ whole genome shotgun (WGS) entry which is preliminary data.</text>
</comment>
<proteinExistence type="predicted"/>
<name>L9UFS1_HALBP</name>
<reference evidence="1 2" key="1">
    <citation type="journal article" date="2014" name="PLoS Genet.">
        <title>Phylogenetically driven sequencing of extremely halophilic archaea reveals strategies for static and dynamic osmo-response.</title>
        <authorList>
            <person name="Becker E.A."/>
            <person name="Seitzer P.M."/>
            <person name="Tritt A."/>
            <person name="Larsen D."/>
            <person name="Krusor M."/>
            <person name="Yao A.I."/>
            <person name="Wu D."/>
            <person name="Madern D."/>
            <person name="Eisen J.A."/>
            <person name="Darling A.E."/>
            <person name="Facciotti M.T."/>
        </authorList>
    </citation>
    <scope>NUCLEOTIDE SEQUENCE [LARGE SCALE GENOMIC DNA]</scope>
    <source>
        <strain evidence="1 2">DSM 11551</strain>
    </source>
</reference>
<accession>L9UFS1</accession>
<dbReference type="EMBL" id="AOHT01000054">
    <property type="protein sequence ID" value="ELY23043.1"/>
    <property type="molecule type" value="Genomic_DNA"/>
</dbReference>
<gene>
    <name evidence="1" type="ORF">C499_19515</name>
</gene>
<dbReference type="Proteomes" id="UP000011585">
    <property type="component" value="Unassembled WGS sequence"/>
</dbReference>
<dbReference type="AlphaFoldDB" id="L9UFS1"/>